<accession>A0ABT8SEM9</accession>
<protein>
    <recommendedName>
        <fullName evidence="3">Uracil-DNA glycosylase-like domain-containing protein</fullName>
    </recommendedName>
</protein>
<keyword evidence="2" id="KW-1185">Reference proteome</keyword>
<organism evidence="1 2">
    <name type="scientific">Variovorax ginsengisoli</name>
    <dbReference type="NCBI Taxonomy" id="363844"/>
    <lineage>
        <taxon>Bacteria</taxon>
        <taxon>Pseudomonadati</taxon>
        <taxon>Pseudomonadota</taxon>
        <taxon>Betaproteobacteria</taxon>
        <taxon>Burkholderiales</taxon>
        <taxon>Comamonadaceae</taxon>
        <taxon>Variovorax</taxon>
    </lineage>
</organism>
<dbReference type="EMBL" id="JAUKVY010000028">
    <property type="protein sequence ID" value="MDO1536452.1"/>
    <property type="molecule type" value="Genomic_DNA"/>
</dbReference>
<comment type="caution">
    <text evidence="1">The sequence shown here is derived from an EMBL/GenBank/DDBJ whole genome shotgun (WGS) entry which is preliminary data.</text>
</comment>
<evidence type="ECO:0000313" key="2">
    <source>
        <dbReference type="Proteomes" id="UP001169027"/>
    </source>
</evidence>
<sequence>MTRTASDMDINACLERRYVAAFEVLDDAFLRTLRSFPARERSSGLEDVFLPTVAQGYADAAVKVMVVGRETRQWRYAAAPAESAAAASPAAGYVSRGMACHRGFLESCLHKPRHKSGLVRLLCQVAKATDAAGLVYSNLFAVAVGGKDPRRHPQAWAAIRDLSQALLNIQIEELQPDVIVFANGSSSAGERRAFFPHEGDAALARCRDHRDWVASAAIPAAHLFGFRMDERIQCYRIQHPSSPAHKTQAKRARQHLLEMLKQHQGAHAGLA</sequence>
<proteinExistence type="predicted"/>
<evidence type="ECO:0008006" key="3">
    <source>
        <dbReference type="Google" id="ProtNLM"/>
    </source>
</evidence>
<gene>
    <name evidence="1" type="ORF">Q2T77_29630</name>
</gene>
<dbReference type="Proteomes" id="UP001169027">
    <property type="component" value="Unassembled WGS sequence"/>
</dbReference>
<evidence type="ECO:0000313" key="1">
    <source>
        <dbReference type="EMBL" id="MDO1536452.1"/>
    </source>
</evidence>
<name>A0ABT8SEM9_9BURK</name>
<reference evidence="1" key="1">
    <citation type="submission" date="2023-06" db="EMBL/GenBank/DDBJ databases">
        <authorList>
            <person name="Jiang Y."/>
            <person name="Liu Q."/>
        </authorList>
    </citation>
    <scope>NUCLEOTIDE SEQUENCE</scope>
    <source>
        <strain evidence="1">CGMCC 1.12090</strain>
    </source>
</reference>
<dbReference type="RefSeq" id="WP_301814512.1">
    <property type="nucleotide sequence ID" value="NZ_JAUJZH010000028.1"/>
</dbReference>